<gene>
    <name evidence="3" type="ORF">SEUCBS140593_000121</name>
</gene>
<feature type="signal peptide" evidence="1">
    <location>
        <begin position="1"/>
        <end position="20"/>
    </location>
</feature>
<evidence type="ECO:0000256" key="1">
    <source>
        <dbReference type="SAM" id="SignalP"/>
    </source>
</evidence>
<dbReference type="EMBL" id="CAWUHD010000001">
    <property type="protein sequence ID" value="CAK7208286.1"/>
    <property type="molecule type" value="Genomic_DNA"/>
</dbReference>
<sequence>MPSFKSVLAVAAALVSSVRADYYIDPDSVSLTIRDSWCSSEISTCPLICDQTAPYTTLTNTCDPKTLTYGCVCGNGLQPNVSEYSLTLPYFVCQEWGNQCVTACGSDNTCSSNCRQDHPCGALDPKRANASSTASGAATATGSSTATASDTIYTGLGTGSGSSSSDSSTTKSSAAGRSAELTRALMGVGLTLGGLAAGFALAL</sequence>
<keyword evidence="1" id="KW-0732">Signal</keyword>
<evidence type="ECO:0000313" key="3">
    <source>
        <dbReference type="EMBL" id="CAK7208286.1"/>
    </source>
</evidence>
<proteinExistence type="predicted"/>
<comment type="caution">
    <text evidence="3">The sequence shown here is derived from an EMBL/GenBank/DDBJ whole genome shotgun (WGS) entry which is preliminary data.</text>
</comment>
<dbReference type="InterPro" id="IPR056124">
    <property type="entry name" value="DUF7707"/>
</dbReference>
<protein>
    <recommendedName>
        <fullName evidence="2">DUF7707 domain-containing protein</fullName>
    </recommendedName>
</protein>
<dbReference type="PANTHER" id="PTHR38118">
    <property type="entry name" value="ANCHORED CELL WALL PROTEIN 11-RELATED"/>
    <property type="match status" value="1"/>
</dbReference>
<dbReference type="Pfam" id="PF24808">
    <property type="entry name" value="DUF7707"/>
    <property type="match status" value="1"/>
</dbReference>
<evidence type="ECO:0000259" key="2">
    <source>
        <dbReference type="Pfam" id="PF24808"/>
    </source>
</evidence>
<organism evidence="3 4">
    <name type="scientific">Sporothrix eucalyptigena</name>
    <dbReference type="NCBI Taxonomy" id="1812306"/>
    <lineage>
        <taxon>Eukaryota</taxon>
        <taxon>Fungi</taxon>
        <taxon>Dikarya</taxon>
        <taxon>Ascomycota</taxon>
        <taxon>Pezizomycotina</taxon>
        <taxon>Sordariomycetes</taxon>
        <taxon>Sordariomycetidae</taxon>
        <taxon>Ophiostomatales</taxon>
        <taxon>Ophiostomataceae</taxon>
        <taxon>Sporothrix</taxon>
    </lineage>
</organism>
<name>A0ABP0AL35_9PEZI</name>
<feature type="chain" id="PRO_5047396321" description="DUF7707 domain-containing protein" evidence="1">
    <location>
        <begin position="21"/>
        <end position="203"/>
    </location>
</feature>
<feature type="domain" description="DUF7707" evidence="2">
    <location>
        <begin position="23"/>
        <end position="125"/>
    </location>
</feature>
<evidence type="ECO:0000313" key="4">
    <source>
        <dbReference type="Proteomes" id="UP001642482"/>
    </source>
</evidence>
<dbReference type="PANTHER" id="PTHR38118:SF2">
    <property type="entry name" value="CDP-ALCOHOL PHOSPHATIDYLTRANSFERASE PROTEIN"/>
    <property type="match status" value="1"/>
</dbReference>
<keyword evidence="4" id="KW-1185">Reference proteome</keyword>
<accession>A0ABP0AL35</accession>
<dbReference type="Proteomes" id="UP001642482">
    <property type="component" value="Unassembled WGS sequence"/>
</dbReference>
<reference evidence="3 4" key="1">
    <citation type="submission" date="2024-01" db="EMBL/GenBank/DDBJ databases">
        <authorList>
            <person name="Allen C."/>
            <person name="Tagirdzhanova G."/>
        </authorList>
    </citation>
    <scope>NUCLEOTIDE SEQUENCE [LARGE SCALE GENOMIC DNA]</scope>
</reference>